<keyword evidence="2" id="KW-0716">Sensory transduction</keyword>
<evidence type="ECO:0000256" key="1">
    <source>
        <dbReference type="ARBA" id="ARBA00004141"/>
    </source>
</evidence>
<dbReference type="GO" id="GO:0016020">
    <property type="term" value="C:membrane"/>
    <property type="evidence" value="ECO:0007669"/>
    <property type="project" value="UniProtKB-SubCell"/>
</dbReference>
<dbReference type="GO" id="GO:0005549">
    <property type="term" value="F:odorant binding"/>
    <property type="evidence" value="ECO:0007669"/>
    <property type="project" value="InterPro"/>
</dbReference>
<dbReference type="EMBL" id="CARXXK010000001">
    <property type="protein sequence ID" value="CAI6346650.1"/>
    <property type="molecule type" value="Genomic_DNA"/>
</dbReference>
<dbReference type="Pfam" id="PF02949">
    <property type="entry name" value="7tm_6"/>
    <property type="match status" value="1"/>
</dbReference>
<dbReference type="GO" id="GO:0004984">
    <property type="term" value="F:olfactory receptor activity"/>
    <property type="evidence" value="ECO:0007669"/>
    <property type="project" value="InterPro"/>
</dbReference>
<keyword evidence="6" id="KW-0472">Membrane</keyword>
<keyword evidence="8" id="KW-0807">Transducer</keyword>
<keyword evidence="10" id="KW-1185">Reference proteome</keyword>
<name>A0AAV0VSR0_9HEMI</name>
<keyword evidence="7" id="KW-0675">Receptor</keyword>
<keyword evidence="3" id="KW-0812">Transmembrane</keyword>
<organism evidence="9 10">
    <name type="scientific">Macrosiphum euphorbiae</name>
    <name type="common">potato aphid</name>
    <dbReference type="NCBI Taxonomy" id="13131"/>
    <lineage>
        <taxon>Eukaryota</taxon>
        <taxon>Metazoa</taxon>
        <taxon>Ecdysozoa</taxon>
        <taxon>Arthropoda</taxon>
        <taxon>Hexapoda</taxon>
        <taxon>Insecta</taxon>
        <taxon>Pterygota</taxon>
        <taxon>Neoptera</taxon>
        <taxon>Paraneoptera</taxon>
        <taxon>Hemiptera</taxon>
        <taxon>Sternorrhyncha</taxon>
        <taxon>Aphidomorpha</taxon>
        <taxon>Aphidoidea</taxon>
        <taxon>Aphididae</taxon>
        <taxon>Macrosiphini</taxon>
        <taxon>Macrosiphum</taxon>
    </lineage>
</organism>
<evidence type="ECO:0000256" key="4">
    <source>
        <dbReference type="ARBA" id="ARBA00022725"/>
    </source>
</evidence>
<evidence type="ECO:0000256" key="6">
    <source>
        <dbReference type="ARBA" id="ARBA00023136"/>
    </source>
</evidence>
<dbReference type="Proteomes" id="UP001160148">
    <property type="component" value="Unassembled WGS sequence"/>
</dbReference>
<protein>
    <submittedName>
        <fullName evidence="9">Uncharacterized protein</fullName>
    </submittedName>
</protein>
<keyword evidence="4" id="KW-0552">Olfaction</keyword>
<accession>A0AAV0VSR0</accession>
<proteinExistence type="predicted"/>
<dbReference type="InterPro" id="IPR004117">
    <property type="entry name" value="7tm6_olfct_rcpt"/>
</dbReference>
<evidence type="ECO:0000313" key="10">
    <source>
        <dbReference type="Proteomes" id="UP001160148"/>
    </source>
</evidence>
<evidence type="ECO:0000256" key="7">
    <source>
        <dbReference type="ARBA" id="ARBA00023170"/>
    </source>
</evidence>
<evidence type="ECO:0000256" key="2">
    <source>
        <dbReference type="ARBA" id="ARBA00022606"/>
    </source>
</evidence>
<keyword evidence="5" id="KW-1133">Transmembrane helix</keyword>
<comment type="caution">
    <text evidence="9">The sequence shown here is derived from an EMBL/GenBank/DDBJ whole genome shotgun (WGS) entry which is preliminary data.</text>
</comment>
<evidence type="ECO:0000256" key="3">
    <source>
        <dbReference type="ARBA" id="ARBA00022692"/>
    </source>
</evidence>
<gene>
    <name evidence="9" type="ORF">MEUPH1_LOCUS3537</name>
</gene>
<reference evidence="9 10" key="1">
    <citation type="submission" date="2023-01" db="EMBL/GenBank/DDBJ databases">
        <authorList>
            <person name="Whitehead M."/>
        </authorList>
    </citation>
    <scope>NUCLEOTIDE SEQUENCE [LARGE SCALE GENOMIC DNA]</scope>
</reference>
<comment type="subcellular location">
    <subcellularLocation>
        <location evidence="1">Membrane</location>
        <topology evidence="1">Multi-pass membrane protein</topology>
    </subcellularLocation>
</comment>
<dbReference type="AlphaFoldDB" id="A0AAV0VSR0"/>
<evidence type="ECO:0000256" key="8">
    <source>
        <dbReference type="ARBA" id="ARBA00023224"/>
    </source>
</evidence>
<evidence type="ECO:0000256" key="5">
    <source>
        <dbReference type="ARBA" id="ARBA00022989"/>
    </source>
</evidence>
<evidence type="ECO:0000313" key="9">
    <source>
        <dbReference type="EMBL" id="CAI6346650.1"/>
    </source>
</evidence>
<dbReference type="GO" id="GO:0007165">
    <property type="term" value="P:signal transduction"/>
    <property type="evidence" value="ECO:0007669"/>
    <property type="project" value="UniProtKB-KW"/>
</dbReference>
<sequence>MEQDVGDVALTLLKLGSTAYYISLELYIYCYLFDNMNIQRELVNFSIYSANWTQMDLKFKKLLLLAMRMNDANNLVIRATPKKIINLQIFASVLTPFCL</sequence>